<dbReference type="AlphaFoldDB" id="A0A951UI88"/>
<dbReference type="Gene3D" id="3.30.450.20">
    <property type="entry name" value="PAS domain"/>
    <property type="match status" value="4"/>
</dbReference>
<dbReference type="EMBL" id="JAHHHN010000022">
    <property type="protein sequence ID" value="MBW4564497.1"/>
    <property type="molecule type" value="Genomic_DNA"/>
</dbReference>
<dbReference type="PROSITE" id="PS50112">
    <property type="entry name" value="PAS"/>
    <property type="match status" value="4"/>
</dbReference>
<dbReference type="NCBIfam" id="TIGR00254">
    <property type="entry name" value="GGDEF"/>
    <property type="match status" value="1"/>
</dbReference>
<dbReference type="Gene3D" id="3.30.70.270">
    <property type="match status" value="1"/>
</dbReference>
<dbReference type="Pfam" id="PF00990">
    <property type="entry name" value="GGDEF"/>
    <property type="match status" value="1"/>
</dbReference>
<dbReference type="PANTHER" id="PTHR44757:SF2">
    <property type="entry name" value="BIOFILM ARCHITECTURE MAINTENANCE PROTEIN MBAA"/>
    <property type="match status" value="1"/>
</dbReference>
<feature type="domain" description="PAS" evidence="2">
    <location>
        <begin position="393"/>
        <end position="467"/>
    </location>
</feature>
<feature type="domain" description="PAC" evidence="3">
    <location>
        <begin position="86"/>
        <end position="138"/>
    </location>
</feature>
<feature type="domain" description="PAC" evidence="3">
    <location>
        <begin position="340"/>
        <end position="392"/>
    </location>
</feature>
<dbReference type="PROSITE" id="PS50046">
    <property type="entry name" value="PHYTOCHROME_2"/>
    <property type="match status" value="1"/>
</dbReference>
<dbReference type="InterPro" id="IPR016132">
    <property type="entry name" value="Phyto_chromo_attachment"/>
</dbReference>
<dbReference type="InterPro" id="IPR013656">
    <property type="entry name" value="PAS_4"/>
</dbReference>
<dbReference type="CDD" id="cd00130">
    <property type="entry name" value="PAS"/>
    <property type="match status" value="4"/>
</dbReference>
<dbReference type="InterPro" id="IPR013767">
    <property type="entry name" value="PAS_fold"/>
</dbReference>
<dbReference type="InterPro" id="IPR029016">
    <property type="entry name" value="GAF-like_dom_sf"/>
</dbReference>
<feature type="domain" description="PAS" evidence="2">
    <location>
        <begin position="139"/>
        <end position="209"/>
    </location>
</feature>
<dbReference type="SMART" id="SM00065">
    <property type="entry name" value="GAF"/>
    <property type="match status" value="1"/>
</dbReference>
<name>A0A951UI88_9NOST</name>
<dbReference type="InterPro" id="IPR000160">
    <property type="entry name" value="GGDEF_dom"/>
</dbReference>
<dbReference type="Pfam" id="PF08448">
    <property type="entry name" value="PAS_4"/>
    <property type="match status" value="1"/>
</dbReference>
<gene>
    <name evidence="5" type="ORF">KME32_25840</name>
</gene>
<dbReference type="SMART" id="SM00086">
    <property type="entry name" value="PAC"/>
    <property type="match status" value="4"/>
</dbReference>
<evidence type="ECO:0000259" key="2">
    <source>
        <dbReference type="PROSITE" id="PS50112"/>
    </source>
</evidence>
<dbReference type="InterPro" id="IPR043128">
    <property type="entry name" value="Rev_trsase/Diguanyl_cyclase"/>
</dbReference>
<protein>
    <submittedName>
        <fullName evidence="5">PAS domain S-box protein</fullName>
    </submittedName>
</protein>
<evidence type="ECO:0000259" key="3">
    <source>
        <dbReference type="PROSITE" id="PS50113"/>
    </source>
</evidence>
<evidence type="ECO:0000313" key="6">
    <source>
        <dbReference type="Proteomes" id="UP000715781"/>
    </source>
</evidence>
<feature type="domain" description="PAS" evidence="2">
    <location>
        <begin position="8"/>
        <end position="83"/>
    </location>
</feature>
<dbReference type="PANTHER" id="PTHR44757">
    <property type="entry name" value="DIGUANYLATE CYCLASE DGCP"/>
    <property type="match status" value="1"/>
</dbReference>
<reference evidence="5" key="1">
    <citation type="submission" date="2021-05" db="EMBL/GenBank/DDBJ databases">
        <authorList>
            <person name="Pietrasiak N."/>
            <person name="Ward R."/>
            <person name="Stajich J.E."/>
            <person name="Kurbessoian T."/>
        </authorList>
    </citation>
    <scope>NUCLEOTIDE SEQUENCE</scope>
    <source>
        <strain evidence="5">JT2-VF2</strain>
    </source>
</reference>
<accession>A0A951UI88</accession>
<dbReference type="InterPro" id="IPR052155">
    <property type="entry name" value="Biofilm_reg_signaling"/>
</dbReference>
<feature type="domain" description="Phytochrome chromophore attachment site" evidence="1">
    <location>
        <begin position="545"/>
        <end position="680"/>
    </location>
</feature>
<dbReference type="NCBIfam" id="TIGR00229">
    <property type="entry name" value="sensory_box"/>
    <property type="match status" value="4"/>
</dbReference>
<sequence>MKERLSQAGQKYRTLVEQIPGVVYISPINTNAEEAYISPQIQQLLGISLEDWQPGLFNSWSNYIHPDDRDRVCQAVKTTISTGEPLNIEYRMITHDGRTIWVRDQANLALYVDGQTQVIQGLVFDISDYKQAEAALQESEARYRAIVEDQTELITRILPDGSISFVNEAFCRFFGLKREEIIGQHYEPVVFEEDRKRVVSLMNSINSQNPVVTIENRVIAPGKVRWTQWINRGIFDAQGNIIELQSVGRDISNLKLVEKALSESEKKFRAIFNQTFQFMGLLQPDGMILEINQTALEFVGITRQEVVGKPIWETKWWTISLNTQAQLKAAIAQAANGEFIRYEVDVWGRDHQVITIDFSLRPILDETGQVTLLILEGRDITARKKAEEALSSSQDFLQKVANTVPQILYLFDLSQGTSIYLNQRSVTVLGYSVEEICGADPQWLMNCFHPDDQHLLHDLPNRFINLADNEVLSTEYQFRHKNGEWRWLNTREVVFARDANGIPTQILGSVEDISTRKAAEAVLKQQAERERLITEITQKIRQSLNLSEVLNTTVNSIRQCLLSDSVAIYQLEANGRGCFVAESVSNGYLPLLQQTAHPFLGKEYFSHYLQGLPIVLHDIQQSDFSAEIIEFLQRYQVKAAIVVPILNGEHLWGLLIVHQCAKTRHWQTFEVNLLQQLANQVAIAIHQSVLYQQAQAANEELHRLATLDGLTQIANRRRFDEYLEAEWNRLKRAQLPLSLILFDVDFFKHYNDTYGHLAGDDCLRQVANTLKRVVQRPADLVARYGGEEFTVILPLTEMQGAIHVAQTIRQAVRNLAIPHARSCVSNYVTVSLGIVSILPNSEFSPSDLINAADKALYTAKQQGRDRLIALRLENKGLGSED</sequence>
<proteinExistence type="predicted"/>
<dbReference type="InterPro" id="IPR013655">
    <property type="entry name" value="PAS_fold_3"/>
</dbReference>
<dbReference type="PROSITE" id="PS50113">
    <property type="entry name" value="PAC"/>
    <property type="match status" value="4"/>
</dbReference>
<dbReference type="SUPFAM" id="SSF55073">
    <property type="entry name" value="Nucleotide cyclase"/>
    <property type="match status" value="1"/>
</dbReference>
<dbReference type="InterPro" id="IPR000014">
    <property type="entry name" value="PAS"/>
</dbReference>
<dbReference type="FunFam" id="3.30.70.270:FF:000001">
    <property type="entry name" value="Diguanylate cyclase domain protein"/>
    <property type="match status" value="1"/>
</dbReference>
<organism evidence="5 6">
    <name type="scientific">Mojavia pulchra JT2-VF2</name>
    <dbReference type="NCBI Taxonomy" id="287848"/>
    <lineage>
        <taxon>Bacteria</taxon>
        <taxon>Bacillati</taxon>
        <taxon>Cyanobacteriota</taxon>
        <taxon>Cyanophyceae</taxon>
        <taxon>Nostocales</taxon>
        <taxon>Nostocaceae</taxon>
    </lineage>
</organism>
<dbReference type="Pfam" id="PF01590">
    <property type="entry name" value="GAF"/>
    <property type="match status" value="1"/>
</dbReference>
<feature type="domain" description="PAC" evidence="3">
    <location>
        <begin position="472"/>
        <end position="525"/>
    </location>
</feature>
<feature type="domain" description="PAC" evidence="3">
    <location>
        <begin position="208"/>
        <end position="263"/>
    </location>
</feature>
<dbReference type="InterPro" id="IPR029787">
    <property type="entry name" value="Nucleotide_cyclase"/>
</dbReference>
<dbReference type="SMART" id="SM00267">
    <property type="entry name" value="GGDEF"/>
    <property type="match status" value="1"/>
</dbReference>
<dbReference type="InterPro" id="IPR003018">
    <property type="entry name" value="GAF"/>
</dbReference>
<dbReference type="InterPro" id="IPR000700">
    <property type="entry name" value="PAS-assoc_C"/>
</dbReference>
<reference evidence="5" key="2">
    <citation type="journal article" date="2022" name="Microbiol. Resour. Announc.">
        <title>Metagenome Sequencing to Explore Phylogenomics of Terrestrial Cyanobacteria.</title>
        <authorList>
            <person name="Ward R.D."/>
            <person name="Stajich J.E."/>
            <person name="Johansen J.R."/>
            <person name="Huntemann M."/>
            <person name="Clum A."/>
            <person name="Foster B."/>
            <person name="Foster B."/>
            <person name="Roux S."/>
            <person name="Palaniappan K."/>
            <person name="Varghese N."/>
            <person name="Mukherjee S."/>
            <person name="Reddy T.B.K."/>
            <person name="Daum C."/>
            <person name="Copeland A."/>
            <person name="Chen I.A."/>
            <person name="Ivanova N.N."/>
            <person name="Kyrpides N.C."/>
            <person name="Shapiro N."/>
            <person name="Eloe-Fadrosh E.A."/>
            <person name="Pietrasiak N."/>
        </authorList>
    </citation>
    <scope>NUCLEOTIDE SEQUENCE</scope>
    <source>
        <strain evidence="5">JT2-VF2</strain>
    </source>
</reference>
<dbReference type="InterPro" id="IPR001610">
    <property type="entry name" value="PAC"/>
</dbReference>
<evidence type="ECO:0000259" key="1">
    <source>
        <dbReference type="PROSITE" id="PS50046"/>
    </source>
</evidence>
<feature type="domain" description="GGDEF" evidence="4">
    <location>
        <begin position="735"/>
        <end position="872"/>
    </location>
</feature>
<feature type="domain" description="PAS" evidence="2">
    <location>
        <begin position="264"/>
        <end position="309"/>
    </location>
</feature>
<comment type="caution">
    <text evidence="5">The sequence shown here is derived from an EMBL/GenBank/DDBJ whole genome shotgun (WGS) entry which is preliminary data.</text>
</comment>
<dbReference type="Pfam" id="PF00989">
    <property type="entry name" value="PAS"/>
    <property type="match status" value="1"/>
</dbReference>
<dbReference type="SUPFAM" id="SSF55781">
    <property type="entry name" value="GAF domain-like"/>
    <property type="match status" value="1"/>
</dbReference>
<dbReference type="InterPro" id="IPR035965">
    <property type="entry name" value="PAS-like_dom_sf"/>
</dbReference>
<evidence type="ECO:0000313" key="5">
    <source>
        <dbReference type="EMBL" id="MBW4564497.1"/>
    </source>
</evidence>
<dbReference type="SMART" id="SM00091">
    <property type="entry name" value="PAS"/>
    <property type="match status" value="4"/>
</dbReference>
<dbReference type="FunFam" id="3.30.450.20:FF:000155">
    <property type="entry name" value="Sensor histidine kinase TodS"/>
    <property type="match status" value="1"/>
</dbReference>
<dbReference type="SUPFAM" id="SSF55785">
    <property type="entry name" value="PYP-like sensor domain (PAS domain)"/>
    <property type="match status" value="4"/>
</dbReference>
<dbReference type="CDD" id="cd01949">
    <property type="entry name" value="GGDEF"/>
    <property type="match status" value="1"/>
</dbReference>
<dbReference type="PROSITE" id="PS50887">
    <property type="entry name" value="GGDEF"/>
    <property type="match status" value="1"/>
</dbReference>
<dbReference type="GO" id="GO:0006355">
    <property type="term" value="P:regulation of DNA-templated transcription"/>
    <property type="evidence" value="ECO:0007669"/>
    <property type="project" value="InterPro"/>
</dbReference>
<dbReference type="Gene3D" id="3.30.450.40">
    <property type="match status" value="1"/>
</dbReference>
<dbReference type="Proteomes" id="UP000715781">
    <property type="component" value="Unassembled WGS sequence"/>
</dbReference>
<evidence type="ECO:0000259" key="4">
    <source>
        <dbReference type="PROSITE" id="PS50887"/>
    </source>
</evidence>
<dbReference type="Pfam" id="PF08447">
    <property type="entry name" value="PAS_3"/>
    <property type="match status" value="2"/>
</dbReference>